<name>Q7RJ90_PLAYO</name>
<keyword evidence="2" id="KW-1185">Reference proteome</keyword>
<evidence type="ECO:0000313" key="1">
    <source>
        <dbReference type="EMBL" id="EAA22940.1"/>
    </source>
</evidence>
<dbReference type="AlphaFoldDB" id="Q7RJ90"/>
<accession>Q7RJ90</accession>
<sequence length="46" mass="5532">MIKYKLTKFRIEQKLKKEIESPKNLYKSKMNWKKALSLAGKNNTFI</sequence>
<organism evidence="1 2">
    <name type="scientific">Plasmodium yoelii yoelii</name>
    <dbReference type="NCBI Taxonomy" id="73239"/>
    <lineage>
        <taxon>Eukaryota</taxon>
        <taxon>Sar</taxon>
        <taxon>Alveolata</taxon>
        <taxon>Apicomplexa</taxon>
        <taxon>Aconoidasida</taxon>
        <taxon>Haemosporida</taxon>
        <taxon>Plasmodiidae</taxon>
        <taxon>Plasmodium</taxon>
        <taxon>Plasmodium (Vinckeia)</taxon>
    </lineage>
</organism>
<dbReference type="Proteomes" id="UP000008553">
    <property type="component" value="Unassembled WGS sequence"/>
</dbReference>
<dbReference type="EMBL" id="AABL01000968">
    <property type="protein sequence ID" value="EAA22940.1"/>
    <property type="molecule type" value="Genomic_DNA"/>
</dbReference>
<comment type="caution">
    <text evidence="1">The sequence shown here is derived from an EMBL/GenBank/DDBJ whole genome shotgun (WGS) entry which is preliminary data.</text>
</comment>
<reference evidence="1 2" key="1">
    <citation type="journal article" date="2002" name="Nature">
        <title>Genome sequence and comparative analysis of the model rodent malaria parasite Plasmodium yoelii yoelii.</title>
        <authorList>
            <person name="Carlton J.M."/>
            <person name="Angiuoli S.V."/>
            <person name="Suh B.B."/>
            <person name="Kooij T.W."/>
            <person name="Pertea M."/>
            <person name="Silva J.C."/>
            <person name="Ermolaeva M.D."/>
            <person name="Allen J.E."/>
            <person name="Selengut J.D."/>
            <person name="Koo H.L."/>
            <person name="Peterson J.D."/>
            <person name="Pop M."/>
            <person name="Kosack D.S."/>
            <person name="Shumway M.F."/>
            <person name="Bidwell S.L."/>
            <person name="Shallom S.J."/>
            <person name="van Aken S.E."/>
            <person name="Riedmuller S.B."/>
            <person name="Feldblyum T.V."/>
            <person name="Cho J.K."/>
            <person name="Quackenbush J."/>
            <person name="Sedegah M."/>
            <person name="Shoaibi A."/>
            <person name="Cummings L.M."/>
            <person name="Florens L."/>
            <person name="Yates J.R."/>
            <person name="Raine J.D."/>
            <person name="Sinden R.E."/>
            <person name="Harris M.A."/>
            <person name="Cunningham D.A."/>
            <person name="Preiser P.R."/>
            <person name="Bergman L.W."/>
            <person name="Vaidya A.B."/>
            <person name="van Lin L.H."/>
            <person name="Janse C.J."/>
            <person name="Waters A.P."/>
            <person name="Smith H.O."/>
            <person name="White O.R."/>
            <person name="Salzberg S.L."/>
            <person name="Venter J.C."/>
            <person name="Fraser C.M."/>
            <person name="Hoffman S.L."/>
            <person name="Gardner M.J."/>
            <person name="Carucci D.J."/>
        </authorList>
    </citation>
    <scope>NUCLEOTIDE SEQUENCE [LARGE SCALE GENOMIC DNA]</scope>
    <source>
        <strain evidence="1 2">17XNL</strain>
    </source>
</reference>
<dbReference type="PaxDb" id="73239-Q7RJ90"/>
<proteinExistence type="predicted"/>
<gene>
    <name evidence="1" type="ORF">PY03373</name>
</gene>
<protein>
    <submittedName>
        <fullName evidence="1">Uncharacterized protein</fullName>
    </submittedName>
</protein>
<evidence type="ECO:0000313" key="2">
    <source>
        <dbReference type="Proteomes" id="UP000008553"/>
    </source>
</evidence>
<dbReference type="InParanoid" id="Q7RJ90"/>